<dbReference type="GO" id="GO:0003677">
    <property type="term" value="F:DNA binding"/>
    <property type="evidence" value="ECO:0007669"/>
    <property type="project" value="InterPro"/>
</dbReference>
<protein>
    <submittedName>
        <fullName evidence="3">Transposase, Helix-turn-helix domain</fullName>
    </submittedName>
</protein>
<dbReference type="SUPFAM" id="SSF47413">
    <property type="entry name" value="lambda repressor-like DNA-binding domains"/>
    <property type="match status" value="1"/>
</dbReference>
<dbReference type="Proteomes" id="UP000263928">
    <property type="component" value="Unassembled WGS sequence"/>
</dbReference>
<gene>
    <name evidence="2" type="ORF">PROPAUS_0388</name>
    <name evidence="3" type="ORF">PROPAUS_2753</name>
</gene>
<dbReference type="EMBL" id="UNQJ01000051">
    <property type="protein sequence ID" value="SYZ34698.1"/>
    <property type="molecule type" value="Genomic_DNA"/>
</dbReference>
<evidence type="ECO:0000313" key="3">
    <source>
        <dbReference type="EMBL" id="SYZ34698.1"/>
    </source>
</evidence>
<evidence type="ECO:0000313" key="2">
    <source>
        <dbReference type="EMBL" id="SYZ32507.1"/>
    </source>
</evidence>
<name>A0A383S9N0_9ACTN</name>
<feature type="domain" description="Transposase Helix-turn-helix" evidence="1">
    <location>
        <begin position="6"/>
        <end position="53"/>
    </location>
</feature>
<reference evidence="4" key="2">
    <citation type="submission" date="2018-08" db="EMBL/GenBank/DDBJ databases">
        <authorList>
            <person name="Hornung B."/>
        </authorList>
    </citation>
    <scope>NUCLEOTIDE SEQUENCE [LARGE SCALE GENOMIC DNA]</scope>
</reference>
<keyword evidence="4" id="KW-1185">Reference proteome</keyword>
<proteinExistence type="predicted"/>
<dbReference type="InterPro" id="IPR027805">
    <property type="entry name" value="Transposase_HTH_dom"/>
</dbReference>
<evidence type="ECO:0000259" key="1">
    <source>
        <dbReference type="Pfam" id="PF13613"/>
    </source>
</evidence>
<sequence>MAGSRRLGPFQGIRLVLVSLRHNLEQEPLAELFGISQSTVSRVLTAWTPLIAGILEQNVPTADDLDPGTQLIIDGTLVPCRYVA</sequence>
<dbReference type="RefSeq" id="WP_197720658.1">
    <property type="nucleotide sequence ID" value="NZ_LR134442.1"/>
</dbReference>
<dbReference type="Pfam" id="PF13613">
    <property type="entry name" value="HTH_Tnp_4"/>
    <property type="match status" value="1"/>
</dbReference>
<accession>A0A383S9N0</accession>
<evidence type="ECO:0000313" key="4">
    <source>
        <dbReference type="Proteomes" id="UP000263928"/>
    </source>
</evidence>
<reference evidence="3" key="1">
    <citation type="submission" date="2018-08" db="EMBL/GenBank/DDBJ databases">
        <authorList>
            <person name="Ferrada E.E."/>
            <person name="Latorre B.A."/>
        </authorList>
    </citation>
    <scope>NUCLEOTIDE SEQUENCE [LARGE SCALE GENOMIC DNA]</scope>
    <source>
        <strain evidence="3">Propionibacterium_australiense1</strain>
    </source>
</reference>
<organism evidence="3 4">
    <name type="scientific">Propionibacterium australiense</name>
    <dbReference type="NCBI Taxonomy" id="119981"/>
    <lineage>
        <taxon>Bacteria</taxon>
        <taxon>Bacillati</taxon>
        <taxon>Actinomycetota</taxon>
        <taxon>Actinomycetes</taxon>
        <taxon>Propionibacteriales</taxon>
        <taxon>Propionibacteriaceae</taxon>
        <taxon>Propionibacterium</taxon>
    </lineage>
</organism>
<dbReference type="EMBL" id="UNQJ01000001">
    <property type="protein sequence ID" value="SYZ32507.1"/>
    <property type="molecule type" value="Genomic_DNA"/>
</dbReference>
<dbReference type="AlphaFoldDB" id="A0A383S9N0"/>
<dbReference type="InterPro" id="IPR010982">
    <property type="entry name" value="Lambda_DNA-bd_dom_sf"/>
</dbReference>